<dbReference type="Proteomes" id="UP001055167">
    <property type="component" value="Unassembled WGS sequence"/>
</dbReference>
<name>A0ABQ4R2Z6_9HYPH</name>
<evidence type="ECO:0000313" key="1">
    <source>
        <dbReference type="EMBL" id="GJD51933.1"/>
    </source>
</evidence>
<reference evidence="1" key="1">
    <citation type="journal article" date="2021" name="Front. Microbiol.">
        <title>Comprehensive Comparative Genomics and Phenotyping of Methylobacterium Species.</title>
        <authorList>
            <person name="Alessa O."/>
            <person name="Ogura Y."/>
            <person name="Fujitani Y."/>
            <person name="Takami H."/>
            <person name="Hayashi T."/>
            <person name="Sahin N."/>
            <person name="Tani A."/>
        </authorList>
    </citation>
    <scope>NUCLEOTIDE SEQUENCE</scope>
    <source>
        <strain evidence="1">KCTC 52305</strain>
    </source>
</reference>
<reference evidence="1" key="2">
    <citation type="submission" date="2021-08" db="EMBL/GenBank/DDBJ databases">
        <authorList>
            <person name="Tani A."/>
            <person name="Ola A."/>
            <person name="Ogura Y."/>
            <person name="Katsura K."/>
            <person name="Hayashi T."/>
        </authorList>
    </citation>
    <scope>NUCLEOTIDE SEQUENCE</scope>
    <source>
        <strain evidence="1">KCTC 52305</strain>
    </source>
</reference>
<evidence type="ECO:0000313" key="2">
    <source>
        <dbReference type="Proteomes" id="UP001055167"/>
    </source>
</evidence>
<comment type="caution">
    <text evidence="1">The sequence shown here is derived from an EMBL/GenBank/DDBJ whole genome shotgun (WGS) entry which is preliminary data.</text>
</comment>
<dbReference type="RefSeq" id="WP_128565466.1">
    <property type="nucleotide sequence ID" value="NZ_BPQH01000016.1"/>
</dbReference>
<sequence length="69" mass="7664">MPQAETLLPRPALTSPTLLAATVDSLGRRAASRQDLWRLLTETYTVDLDAVAAVLPREEPEPVWLPARR</sequence>
<organism evidence="1 2">
    <name type="scientific">Methylobacterium crusticola</name>
    <dbReference type="NCBI Taxonomy" id="1697972"/>
    <lineage>
        <taxon>Bacteria</taxon>
        <taxon>Pseudomonadati</taxon>
        <taxon>Pseudomonadota</taxon>
        <taxon>Alphaproteobacteria</taxon>
        <taxon>Hyphomicrobiales</taxon>
        <taxon>Methylobacteriaceae</taxon>
        <taxon>Methylobacterium</taxon>
    </lineage>
</organism>
<accession>A0ABQ4R2Z6</accession>
<gene>
    <name evidence="1" type="ORF">OPKNFCMD_4692</name>
</gene>
<proteinExistence type="predicted"/>
<evidence type="ECO:0008006" key="3">
    <source>
        <dbReference type="Google" id="ProtNLM"/>
    </source>
</evidence>
<keyword evidence="2" id="KW-1185">Reference proteome</keyword>
<dbReference type="EMBL" id="BPQH01000016">
    <property type="protein sequence ID" value="GJD51933.1"/>
    <property type="molecule type" value="Genomic_DNA"/>
</dbReference>
<protein>
    <recommendedName>
        <fullName evidence="3">DUF1127 domain-containing protein</fullName>
    </recommendedName>
</protein>